<accession>A0A7R9JS91</accession>
<evidence type="ECO:0000256" key="1">
    <source>
        <dbReference type="SAM" id="Phobius"/>
    </source>
</evidence>
<keyword evidence="1" id="KW-0472">Membrane</keyword>
<sequence>MDMCSLLEADTGMSNCQLNETNFWQFSQFIPDTLFTIVTSMLPNVEYHPWVFSMIGSTLIGLSGVFPLLVIPIEEGANLKNGVKLILRVLVTAFHKQTGPELPLGQCPRAPK</sequence>
<proteinExistence type="predicted"/>
<dbReference type="AlphaFoldDB" id="A0A7R9JS91"/>
<gene>
    <name evidence="2" type="ORF">TGEB3V08_LOCUS2429</name>
</gene>
<keyword evidence="1" id="KW-0812">Transmembrane</keyword>
<dbReference type="EMBL" id="OE839719">
    <property type="protein sequence ID" value="CAD7588359.1"/>
    <property type="molecule type" value="Genomic_DNA"/>
</dbReference>
<organism evidence="2">
    <name type="scientific">Timema genevievae</name>
    <name type="common">Walking stick</name>
    <dbReference type="NCBI Taxonomy" id="629358"/>
    <lineage>
        <taxon>Eukaryota</taxon>
        <taxon>Metazoa</taxon>
        <taxon>Ecdysozoa</taxon>
        <taxon>Arthropoda</taxon>
        <taxon>Hexapoda</taxon>
        <taxon>Insecta</taxon>
        <taxon>Pterygota</taxon>
        <taxon>Neoptera</taxon>
        <taxon>Polyneoptera</taxon>
        <taxon>Phasmatodea</taxon>
        <taxon>Timematodea</taxon>
        <taxon>Timematoidea</taxon>
        <taxon>Timematidae</taxon>
        <taxon>Timema</taxon>
    </lineage>
</organism>
<protein>
    <submittedName>
        <fullName evidence="2">Uncharacterized protein</fullName>
    </submittedName>
</protein>
<evidence type="ECO:0000313" key="2">
    <source>
        <dbReference type="EMBL" id="CAD7588359.1"/>
    </source>
</evidence>
<keyword evidence="1" id="KW-1133">Transmembrane helix</keyword>
<reference evidence="2" key="1">
    <citation type="submission" date="2020-11" db="EMBL/GenBank/DDBJ databases">
        <authorList>
            <person name="Tran Van P."/>
        </authorList>
    </citation>
    <scope>NUCLEOTIDE SEQUENCE</scope>
</reference>
<feature type="transmembrane region" description="Helical" evidence="1">
    <location>
        <begin position="50"/>
        <end position="71"/>
    </location>
</feature>
<name>A0A7R9JS91_TIMGE</name>